<dbReference type="Gene3D" id="3.40.50.1820">
    <property type="entry name" value="alpha/beta hydrolase"/>
    <property type="match status" value="1"/>
</dbReference>
<dbReference type="EMBL" id="JBHSCX010000006">
    <property type="protein sequence ID" value="MFC4362521.1"/>
    <property type="molecule type" value="Genomic_DNA"/>
</dbReference>
<dbReference type="PANTHER" id="PTHR35602">
    <property type="entry name" value="ESTERASE YQIA-RELATED"/>
    <property type="match status" value="1"/>
</dbReference>
<organism evidence="1 2">
    <name type="scientific">Simiduia curdlanivorans</name>
    <dbReference type="NCBI Taxonomy" id="1492769"/>
    <lineage>
        <taxon>Bacteria</taxon>
        <taxon>Pseudomonadati</taxon>
        <taxon>Pseudomonadota</taxon>
        <taxon>Gammaproteobacteria</taxon>
        <taxon>Cellvibrionales</taxon>
        <taxon>Cellvibrionaceae</taxon>
        <taxon>Simiduia</taxon>
    </lineage>
</organism>
<accession>A0ABV8V3N2</accession>
<reference evidence="2" key="1">
    <citation type="journal article" date="2019" name="Int. J. Syst. Evol. Microbiol.">
        <title>The Global Catalogue of Microorganisms (GCM) 10K type strain sequencing project: providing services to taxonomists for standard genome sequencing and annotation.</title>
        <authorList>
            <consortium name="The Broad Institute Genomics Platform"/>
            <consortium name="The Broad Institute Genome Sequencing Center for Infectious Disease"/>
            <person name="Wu L."/>
            <person name="Ma J."/>
        </authorList>
    </citation>
    <scope>NUCLEOTIDE SEQUENCE [LARGE SCALE GENOMIC DNA]</scope>
    <source>
        <strain evidence="2">CECT 8570</strain>
    </source>
</reference>
<dbReference type="Pfam" id="PF05728">
    <property type="entry name" value="UPF0227"/>
    <property type="match status" value="1"/>
</dbReference>
<name>A0ABV8V3N2_9GAMM</name>
<keyword evidence="1" id="KW-0378">Hydrolase</keyword>
<dbReference type="SUPFAM" id="SSF53474">
    <property type="entry name" value="alpha/beta-Hydrolases"/>
    <property type="match status" value="1"/>
</dbReference>
<proteinExistence type="predicted"/>
<gene>
    <name evidence="1" type="ORF">ACFOX3_09410</name>
</gene>
<evidence type="ECO:0000313" key="2">
    <source>
        <dbReference type="Proteomes" id="UP001595840"/>
    </source>
</evidence>
<dbReference type="RefSeq" id="WP_290260437.1">
    <property type="nucleotide sequence ID" value="NZ_JAUFQG010000004.1"/>
</dbReference>
<keyword evidence="2" id="KW-1185">Reference proteome</keyword>
<dbReference type="InterPro" id="IPR008886">
    <property type="entry name" value="UPF0227/Esterase_YqiA"/>
</dbReference>
<comment type="caution">
    <text evidence="1">The sequence shown here is derived from an EMBL/GenBank/DDBJ whole genome shotgun (WGS) entry which is preliminary data.</text>
</comment>
<dbReference type="InterPro" id="IPR029058">
    <property type="entry name" value="AB_hydrolase_fold"/>
</dbReference>
<sequence length="190" mass="21231">MPTLLYIHGFLSSPQSHKAVQVKTWLQQYRADINYLCPALSPYPDAAKQTLLSALATADAPVGLMGSSLGGFWATWLAEQFDLRAALINPSVNPMAMLPAYIGKPVKNYHTEECYELGAEHLQQLREVDTPSVERVNNYWLFAQTGDEVLDYRLAEKKYAGCKQTIESGGDHAFQGFDRHLASSIEFLFD</sequence>
<dbReference type="GO" id="GO:0016787">
    <property type="term" value="F:hydrolase activity"/>
    <property type="evidence" value="ECO:0007669"/>
    <property type="project" value="UniProtKB-KW"/>
</dbReference>
<dbReference type="Proteomes" id="UP001595840">
    <property type="component" value="Unassembled WGS sequence"/>
</dbReference>
<evidence type="ECO:0000313" key="1">
    <source>
        <dbReference type="EMBL" id="MFC4362521.1"/>
    </source>
</evidence>
<protein>
    <submittedName>
        <fullName evidence="1">YqiA/YcfP family alpha/beta fold hydrolase</fullName>
    </submittedName>
</protein>
<dbReference type="PANTHER" id="PTHR35602:SF3">
    <property type="entry name" value="ESTERASE YQIA"/>
    <property type="match status" value="1"/>
</dbReference>